<sequence>MICSYGICRLTSEHCGRLWQKGMRKTSGIVPSLLYSLRADLLKRAQILFTSFPSRANPHTSFPADESDILFEEQRRRGSRGFWTAASSSEKLRGSWHCSQVNRVQGNQVSRIQTGLRWENRCLSFSDVSLYLAQLHLRVQEIFCEGKMQPGGAKIMLRYVTRVISTTPPPAPADKEADTNIHPSPLATYEEVAASPELFMETLEKLHKSIGTEFIWTHVCEDRHKVYFGLVVNFHAEQEILLLSRRLELKTFLLLKLSTSLIIESGSFTPFAVVLIGSLQRISLLERFQIMVLTYVSAFSKV</sequence>
<proteinExistence type="predicted"/>
<evidence type="ECO:0000313" key="1">
    <source>
        <dbReference type="EMBL" id="RWR74184.1"/>
    </source>
</evidence>
<reference evidence="1 2" key="1">
    <citation type="journal article" date="2019" name="Nat. Plants">
        <title>Stout camphor tree genome fills gaps in understanding of flowering plant genome evolution.</title>
        <authorList>
            <person name="Chaw S.M."/>
            <person name="Liu Y.C."/>
            <person name="Wu Y.W."/>
            <person name="Wang H.Y."/>
            <person name="Lin C.I."/>
            <person name="Wu C.S."/>
            <person name="Ke H.M."/>
            <person name="Chang L.Y."/>
            <person name="Hsu C.Y."/>
            <person name="Yang H.T."/>
            <person name="Sudianto E."/>
            <person name="Hsu M.H."/>
            <person name="Wu K.P."/>
            <person name="Wang L.N."/>
            <person name="Leebens-Mack J.H."/>
            <person name="Tsai I.J."/>
        </authorList>
    </citation>
    <scope>NUCLEOTIDE SEQUENCE [LARGE SCALE GENOMIC DNA]</scope>
    <source>
        <strain evidence="2">cv. Chaw 1501</strain>
        <tissue evidence="1">Young leaves</tissue>
    </source>
</reference>
<gene>
    <name evidence="1" type="ORF">CKAN_00250200</name>
</gene>
<organism evidence="1 2">
    <name type="scientific">Cinnamomum micranthum f. kanehirae</name>
    <dbReference type="NCBI Taxonomy" id="337451"/>
    <lineage>
        <taxon>Eukaryota</taxon>
        <taxon>Viridiplantae</taxon>
        <taxon>Streptophyta</taxon>
        <taxon>Embryophyta</taxon>
        <taxon>Tracheophyta</taxon>
        <taxon>Spermatophyta</taxon>
        <taxon>Magnoliopsida</taxon>
        <taxon>Magnoliidae</taxon>
        <taxon>Laurales</taxon>
        <taxon>Lauraceae</taxon>
        <taxon>Cinnamomum</taxon>
    </lineage>
</organism>
<protein>
    <submittedName>
        <fullName evidence="1">High mobility group B protein 15</fullName>
    </submittedName>
</protein>
<evidence type="ECO:0000313" key="2">
    <source>
        <dbReference type="Proteomes" id="UP000283530"/>
    </source>
</evidence>
<dbReference type="OrthoDB" id="1742950at2759"/>
<accession>A0A443N6P0</accession>
<name>A0A443N6P0_9MAGN</name>
<dbReference type="EMBL" id="QPKB01000001">
    <property type="protein sequence ID" value="RWR74184.1"/>
    <property type="molecule type" value="Genomic_DNA"/>
</dbReference>
<comment type="caution">
    <text evidence="1">The sequence shown here is derived from an EMBL/GenBank/DDBJ whole genome shotgun (WGS) entry which is preliminary data.</text>
</comment>
<dbReference type="Proteomes" id="UP000283530">
    <property type="component" value="Unassembled WGS sequence"/>
</dbReference>
<dbReference type="AlphaFoldDB" id="A0A443N6P0"/>
<keyword evidence="2" id="KW-1185">Reference proteome</keyword>